<keyword evidence="1" id="KW-1134">Transmembrane beta strand</keyword>
<reference evidence="4 5" key="1">
    <citation type="submission" date="2021-12" db="EMBL/GenBank/DDBJ databases">
        <title>Genome sequencing of bacteria with rrn-lacking chromosome and rrn-plasmid.</title>
        <authorList>
            <person name="Anda M."/>
            <person name="Iwasaki W."/>
        </authorList>
    </citation>
    <scope>NUCLEOTIDE SEQUENCE [LARGE SCALE GENOMIC DNA]</scope>
    <source>
        <strain evidence="4 5">NBRC 15940</strain>
    </source>
</reference>
<comment type="caution">
    <text evidence="4">The sequence shown here is derived from an EMBL/GenBank/DDBJ whole genome shotgun (WGS) entry which is preliminary data.</text>
</comment>
<keyword evidence="1" id="KW-0998">Cell outer membrane</keyword>
<keyword evidence="1" id="KW-0472">Membrane</keyword>
<dbReference type="InterPro" id="IPR023997">
    <property type="entry name" value="TonB-dep_OMP_SusC/RagA_CS"/>
</dbReference>
<evidence type="ECO:0000256" key="2">
    <source>
        <dbReference type="SAM" id="SignalP"/>
    </source>
</evidence>
<dbReference type="Pfam" id="PF07715">
    <property type="entry name" value="Plug"/>
    <property type="match status" value="1"/>
</dbReference>
<dbReference type="Gene3D" id="2.170.130.10">
    <property type="entry name" value="TonB-dependent receptor, plug domain"/>
    <property type="match status" value="1"/>
</dbReference>
<dbReference type="InterPro" id="IPR012910">
    <property type="entry name" value="Plug_dom"/>
</dbReference>
<dbReference type="PROSITE" id="PS52016">
    <property type="entry name" value="TONB_DEPENDENT_REC_3"/>
    <property type="match status" value="1"/>
</dbReference>
<sequence length="1016" mass="112789">MKYMIFSKKHLRWILLLLMVMHFPQLSWAQKQVKGTVSMEDGFHIPGVNIIIKNQPTIGTVTDVLGEFSLEASPEDVLVFSFIGYTTQEIKVGNQTQIQVTMLPDIQELKSVVVIGYGEQQEKDITGSIGMVKPETLTKIPTANAAQAMQGRMAGVQVSNSTEPGGGTKVRIRGVGTVSGQSDPLYVIDGVLSTTMISVDPNDIESLTVLKDAASAAIYGNRGANGVVIIQTKSGKKGETKFNFNGEFGVQTPMNLYEMMDINAYKAYANDLFVANGAIRQNRWVRDDDISQSTDWSKEMFNPAAVQRYNFSAAGGGEMGNYRVSLGYTDQQGMMLETGYKRYNVAVKSNMKKGRFKMGETLMFNVSQTKKRPEQSNPGAAIHTAPQIPVRDPLNINSHGYGIPTEEISGSVNTANPVYINEMKLREAQNFGTNLSLWAEVELLPGLSFKSNVNSSFSAFFQETKNPAMDQGTALFATILSRYNENFSWYSGIFWDNYLTYQNTFADKHELTVTAGGVLQNENSAFTFHTADGNRDGLESIVGGVKQTYGGDKFTKRMLSGFGRFIYTYDGKYTLNGSIRADATSQFTKSNRLGFFPSISAGWTISEESFMEQVSGVDLLKVRAGYGEVGRDLALSDRYVAAMYPNINYPWEGGAANPNTGGHVIASLPATDLRWETSEQINLAVDLGLFRNKLRFTTEFFQKTSRDMILNVQQMNDLGTGIDRDKDFMGVGLKNIGSIRNQGVELSTYYDNFEGDFTYSIGGNFTYIVNKATELVKVAGVDTPIMEGNQRLEVNQPMWYFYGYETDGFYNEDQTDDDLEPLAKAGDVRFVDTDNSGDITDADRVNLGNSLPKYFYGMNFSAQYKGFDVSLLLEGKAGYKVFNQNYFELTNTTLKFNRLAVLDGNTWTEENRNAEFPVINASSASQNFSDRHLQNGAYLNIQNIQIGYNLMSLIQSNVINRLRVYVGVNNAYILTAYDGYNPDVWDTGSSSGASIEFRNNATPTPRVYLAGLQMNF</sequence>
<dbReference type="InterPro" id="IPR008969">
    <property type="entry name" value="CarboxyPept-like_regulatory"/>
</dbReference>
<organism evidence="4 5">
    <name type="scientific">Persicobacter diffluens</name>
    <dbReference type="NCBI Taxonomy" id="981"/>
    <lineage>
        <taxon>Bacteria</taxon>
        <taxon>Pseudomonadati</taxon>
        <taxon>Bacteroidota</taxon>
        <taxon>Cytophagia</taxon>
        <taxon>Cytophagales</taxon>
        <taxon>Persicobacteraceae</taxon>
        <taxon>Persicobacter</taxon>
    </lineage>
</organism>
<dbReference type="SUPFAM" id="SSF49464">
    <property type="entry name" value="Carboxypeptidase regulatory domain-like"/>
    <property type="match status" value="1"/>
</dbReference>
<feature type="signal peptide" evidence="2">
    <location>
        <begin position="1"/>
        <end position="29"/>
    </location>
</feature>
<accession>A0AAN4W3I9</accession>
<evidence type="ECO:0000313" key="5">
    <source>
        <dbReference type="Proteomes" id="UP001310022"/>
    </source>
</evidence>
<comment type="subcellular location">
    <subcellularLocation>
        <location evidence="1">Cell outer membrane</location>
        <topology evidence="1">Multi-pass membrane protein</topology>
    </subcellularLocation>
</comment>
<evidence type="ECO:0000313" key="4">
    <source>
        <dbReference type="EMBL" id="GJM64462.1"/>
    </source>
</evidence>
<dbReference type="EMBL" id="BQKE01000005">
    <property type="protein sequence ID" value="GJM64462.1"/>
    <property type="molecule type" value="Genomic_DNA"/>
</dbReference>
<evidence type="ECO:0000259" key="3">
    <source>
        <dbReference type="Pfam" id="PF07715"/>
    </source>
</evidence>
<keyword evidence="5" id="KW-1185">Reference proteome</keyword>
<name>A0AAN4W3I9_9BACT</name>
<dbReference type="RefSeq" id="WP_338239528.1">
    <property type="nucleotide sequence ID" value="NZ_BQKE01000005.1"/>
</dbReference>
<proteinExistence type="inferred from homology"/>
<dbReference type="GO" id="GO:0009279">
    <property type="term" value="C:cell outer membrane"/>
    <property type="evidence" value="ECO:0007669"/>
    <property type="project" value="UniProtKB-SubCell"/>
</dbReference>
<evidence type="ECO:0000256" key="1">
    <source>
        <dbReference type="PROSITE-ProRule" id="PRU01360"/>
    </source>
</evidence>
<dbReference type="SUPFAM" id="SSF56935">
    <property type="entry name" value="Porins"/>
    <property type="match status" value="1"/>
</dbReference>
<dbReference type="NCBIfam" id="TIGR04057">
    <property type="entry name" value="SusC_RagA_signa"/>
    <property type="match status" value="1"/>
</dbReference>
<keyword evidence="2" id="KW-0732">Signal</keyword>
<dbReference type="InterPro" id="IPR037066">
    <property type="entry name" value="Plug_dom_sf"/>
</dbReference>
<feature type="domain" description="TonB-dependent receptor plug" evidence="3">
    <location>
        <begin position="123"/>
        <end position="227"/>
    </location>
</feature>
<protein>
    <submittedName>
        <fullName evidence="4">SusC/RagA family TonB-linked outer membrane protein</fullName>
    </submittedName>
</protein>
<dbReference type="InterPro" id="IPR023996">
    <property type="entry name" value="TonB-dep_OMP_SusC/RagA"/>
</dbReference>
<dbReference type="AlphaFoldDB" id="A0AAN4W3I9"/>
<keyword evidence="1" id="KW-0813">Transport</keyword>
<gene>
    <name evidence="4" type="ORF">PEDI_50140</name>
</gene>
<keyword evidence="1" id="KW-0812">Transmembrane</keyword>
<dbReference type="InterPro" id="IPR039426">
    <property type="entry name" value="TonB-dep_rcpt-like"/>
</dbReference>
<dbReference type="Pfam" id="PF13715">
    <property type="entry name" value="CarbopepD_reg_2"/>
    <property type="match status" value="1"/>
</dbReference>
<feature type="chain" id="PRO_5043016738" evidence="2">
    <location>
        <begin position="30"/>
        <end position="1016"/>
    </location>
</feature>
<dbReference type="Proteomes" id="UP001310022">
    <property type="component" value="Unassembled WGS sequence"/>
</dbReference>
<comment type="similarity">
    <text evidence="1">Belongs to the TonB-dependent receptor family.</text>
</comment>
<dbReference type="NCBIfam" id="TIGR04056">
    <property type="entry name" value="OMP_RagA_SusC"/>
    <property type="match status" value="1"/>
</dbReference>